<dbReference type="PROSITE" id="PS00954">
    <property type="entry name" value="IGP_DEHYDRATASE_1"/>
    <property type="match status" value="1"/>
</dbReference>
<protein>
    <recommendedName>
        <fullName evidence="2">Imidazoleglycerol-phosphate dehydratase</fullName>
    </recommendedName>
</protein>
<evidence type="ECO:0000256" key="1">
    <source>
        <dbReference type="ARBA" id="ARBA00005047"/>
    </source>
</evidence>
<dbReference type="CDD" id="cd07914">
    <property type="entry name" value="IGPD"/>
    <property type="match status" value="1"/>
</dbReference>
<comment type="pathway">
    <text evidence="1">Amino-acid biosynthesis; L-histidine biosynthesis; L-histidine from 5-phospho-alpha-D-ribose 1-diphosphate: step 6/9.</text>
</comment>
<dbReference type="InterPro" id="IPR000807">
    <property type="entry name" value="ImidazoleglycerolP_deHydtase"/>
</dbReference>
<organism evidence="6">
    <name type="scientific">bioreactor metagenome</name>
    <dbReference type="NCBI Taxonomy" id="1076179"/>
    <lineage>
        <taxon>unclassified sequences</taxon>
        <taxon>metagenomes</taxon>
        <taxon>ecological metagenomes</taxon>
    </lineage>
</organism>
<proteinExistence type="inferred from homology"/>
<dbReference type="NCBIfam" id="NF002114">
    <property type="entry name" value="PRK00951.2-4"/>
    <property type="match status" value="1"/>
</dbReference>
<dbReference type="PROSITE" id="PS00955">
    <property type="entry name" value="IGP_DEHYDRATASE_2"/>
    <property type="match status" value="1"/>
</dbReference>
<dbReference type="GO" id="GO:0000105">
    <property type="term" value="P:L-histidine biosynthetic process"/>
    <property type="evidence" value="ECO:0007669"/>
    <property type="project" value="UniProtKB-UniPathway"/>
</dbReference>
<reference evidence="6" key="1">
    <citation type="submission" date="2019-08" db="EMBL/GenBank/DDBJ databases">
        <authorList>
            <person name="Kucharzyk K."/>
            <person name="Murdoch R.W."/>
            <person name="Higgins S."/>
            <person name="Loffler F."/>
        </authorList>
    </citation>
    <scope>NUCLEOTIDE SEQUENCE</scope>
</reference>
<evidence type="ECO:0000256" key="4">
    <source>
        <dbReference type="ARBA" id="ARBA00023102"/>
    </source>
</evidence>
<dbReference type="InterPro" id="IPR020568">
    <property type="entry name" value="Ribosomal_Su5_D2-typ_SF"/>
</dbReference>
<keyword evidence="5" id="KW-0456">Lyase</keyword>
<evidence type="ECO:0000256" key="2">
    <source>
        <dbReference type="ARBA" id="ARBA00016664"/>
    </source>
</evidence>
<gene>
    <name evidence="6" type="primary">hisB_28</name>
    <name evidence="6" type="ORF">SDC9_102613</name>
</gene>
<dbReference type="PANTHER" id="PTHR23133:SF2">
    <property type="entry name" value="IMIDAZOLEGLYCEROL-PHOSPHATE DEHYDRATASE"/>
    <property type="match status" value="1"/>
</dbReference>
<evidence type="ECO:0000256" key="3">
    <source>
        <dbReference type="ARBA" id="ARBA00022605"/>
    </source>
</evidence>
<keyword evidence="4" id="KW-0368">Histidine biosynthesis</keyword>
<dbReference type="FunFam" id="3.30.230.40:FF:000001">
    <property type="entry name" value="Imidazoleglycerol-phosphate dehydratase HisB"/>
    <property type="match status" value="1"/>
</dbReference>
<accession>A0A645ASD5</accession>
<dbReference type="HAMAP" id="MF_00076">
    <property type="entry name" value="HisB"/>
    <property type="match status" value="1"/>
</dbReference>
<evidence type="ECO:0000313" key="6">
    <source>
        <dbReference type="EMBL" id="MPM55816.1"/>
    </source>
</evidence>
<dbReference type="FunFam" id="3.30.230.40:FF:000003">
    <property type="entry name" value="Imidazoleglycerol-phosphate dehydratase HisB"/>
    <property type="match status" value="1"/>
</dbReference>
<dbReference type="InterPro" id="IPR020565">
    <property type="entry name" value="ImidazoleglycerP_deHydtase_CS"/>
</dbReference>
<dbReference type="NCBIfam" id="NF002111">
    <property type="entry name" value="PRK00951.2-1"/>
    <property type="match status" value="1"/>
</dbReference>
<dbReference type="UniPathway" id="UPA00031">
    <property type="reaction ID" value="UER00011"/>
</dbReference>
<dbReference type="AlphaFoldDB" id="A0A645ASD5"/>
<dbReference type="Pfam" id="PF00475">
    <property type="entry name" value="IGPD"/>
    <property type="match status" value="1"/>
</dbReference>
<dbReference type="EMBL" id="VSSQ01015450">
    <property type="protein sequence ID" value="MPM55816.1"/>
    <property type="molecule type" value="Genomic_DNA"/>
</dbReference>
<dbReference type="Gene3D" id="3.30.230.40">
    <property type="entry name" value="Imidazole glycerol phosphate dehydratase, domain 1"/>
    <property type="match status" value="2"/>
</dbReference>
<dbReference type="SUPFAM" id="SSF54211">
    <property type="entry name" value="Ribosomal protein S5 domain 2-like"/>
    <property type="match status" value="2"/>
</dbReference>
<comment type="caution">
    <text evidence="6">The sequence shown here is derived from an EMBL/GenBank/DDBJ whole genome shotgun (WGS) entry which is preliminary data.</text>
</comment>
<name>A0A645ASD5_9ZZZZ</name>
<sequence length="195" mass="21100">MRTAIYNRKTTETDITLELNLDGAGESTIMSGVGFLDHMLTLFARHARMDVTLRCAGDTAVDDHHSVEDIAISLGEALKNALGDKRGIRRYGSALLPMDESLVMVALDLSGRGCLRYTASIPSQKIGGFDTELVREFFLALTRTAGITLHLRQLDGENSHHIVEAMFKGVGRALKEAAAMDPALAGEIPSTKGML</sequence>
<dbReference type="InterPro" id="IPR038494">
    <property type="entry name" value="IGPD_sf"/>
</dbReference>
<dbReference type="PANTHER" id="PTHR23133">
    <property type="entry name" value="IMIDAZOLEGLYCEROL-PHOSPHATE DEHYDRATASE HIS7"/>
    <property type="match status" value="1"/>
</dbReference>
<evidence type="ECO:0000256" key="5">
    <source>
        <dbReference type="ARBA" id="ARBA00023239"/>
    </source>
</evidence>
<dbReference type="GO" id="GO:0004424">
    <property type="term" value="F:imidazoleglycerol-phosphate dehydratase activity"/>
    <property type="evidence" value="ECO:0007669"/>
    <property type="project" value="InterPro"/>
</dbReference>
<keyword evidence="3" id="KW-0028">Amino-acid biosynthesis</keyword>